<dbReference type="PANTHER" id="PTHR13950">
    <property type="entry name" value="RABCONNECTIN-RELATED"/>
    <property type="match status" value="1"/>
</dbReference>
<feature type="region of interest" description="Disordered" evidence="1">
    <location>
        <begin position="1499"/>
        <end position="1518"/>
    </location>
</feature>
<feature type="compositionally biased region" description="Polar residues" evidence="1">
    <location>
        <begin position="1362"/>
        <end position="1385"/>
    </location>
</feature>
<dbReference type="InterPro" id="IPR052208">
    <property type="entry name" value="DmX-like/RAVE_component"/>
</dbReference>
<feature type="compositionally biased region" description="Basic and acidic residues" evidence="1">
    <location>
        <begin position="2119"/>
        <end position="2129"/>
    </location>
</feature>
<evidence type="ECO:0000313" key="3">
    <source>
        <dbReference type="EMBL" id="KAK8841208.1"/>
    </source>
</evidence>
<feature type="compositionally biased region" description="Basic residues" evidence="1">
    <location>
        <begin position="2179"/>
        <end position="2189"/>
    </location>
</feature>
<feature type="compositionally biased region" description="Low complexity" evidence="1">
    <location>
        <begin position="1392"/>
        <end position="1413"/>
    </location>
</feature>
<protein>
    <recommendedName>
        <fullName evidence="2">RAVE complex protein Rav1 C-terminal domain-containing protein</fullName>
    </recommendedName>
</protein>
<dbReference type="Pfam" id="PF00400">
    <property type="entry name" value="WD40"/>
    <property type="match status" value="1"/>
</dbReference>
<feature type="region of interest" description="Disordered" evidence="1">
    <location>
        <begin position="2246"/>
        <end position="2542"/>
    </location>
</feature>
<feature type="compositionally biased region" description="Low complexity" evidence="1">
    <location>
        <begin position="2192"/>
        <end position="2208"/>
    </location>
</feature>
<dbReference type="EMBL" id="JAPFFF010000042">
    <property type="protein sequence ID" value="KAK8841208.1"/>
    <property type="molecule type" value="Genomic_DNA"/>
</dbReference>
<dbReference type="Proteomes" id="UP001470230">
    <property type="component" value="Unassembled WGS sequence"/>
</dbReference>
<evidence type="ECO:0000259" key="2">
    <source>
        <dbReference type="Pfam" id="PF12234"/>
    </source>
</evidence>
<organism evidence="3 4">
    <name type="scientific">Tritrichomonas musculus</name>
    <dbReference type="NCBI Taxonomy" id="1915356"/>
    <lineage>
        <taxon>Eukaryota</taxon>
        <taxon>Metamonada</taxon>
        <taxon>Parabasalia</taxon>
        <taxon>Tritrichomonadida</taxon>
        <taxon>Tritrichomonadidae</taxon>
        <taxon>Tritrichomonas</taxon>
    </lineage>
</organism>
<dbReference type="PANTHER" id="PTHR13950:SF9">
    <property type="entry name" value="RABCONNECTIN-3A"/>
    <property type="match status" value="1"/>
</dbReference>
<dbReference type="SUPFAM" id="SSF50978">
    <property type="entry name" value="WD40 repeat-like"/>
    <property type="match status" value="2"/>
</dbReference>
<dbReference type="InterPro" id="IPR001680">
    <property type="entry name" value="WD40_rpt"/>
</dbReference>
<proteinExistence type="predicted"/>
<feature type="domain" description="RAVE complex protein Rav1 C-terminal" evidence="2">
    <location>
        <begin position="935"/>
        <end position="1189"/>
    </location>
</feature>
<feature type="compositionally biased region" description="Basic and acidic residues" evidence="1">
    <location>
        <begin position="2365"/>
        <end position="2385"/>
    </location>
</feature>
<feature type="compositionally biased region" description="Basic residues" evidence="1">
    <location>
        <begin position="2299"/>
        <end position="2308"/>
    </location>
</feature>
<sequence length="2799" mass="317778">MNSEQLIDIKPRLISPGDSNALYKHCFAITYFQGKQLIAYGSSNNVVITSNTFTIVDELKGDRPDAVVTAVAWATYSGRLSSFETNQNDYQRIVIWEPKRSSGHWEKLQVIKVDIEIICLSWSKGDNILCTASKQNFQIHVREENKKRNHQNPTDQNSEDNKNNNILKCVYTNNVPTEFCSHSRDSRFILTLPVRPDKKKVNNDKKVSMKGVLIYYKRGKSDNDYKNVLIKHPAPVISARWRTSDQSHGNCCFMTVSEDRVVRIWYETSVNENFKFSVVASLPSTRNILVASFISTSSKYISNSPLFEGDNDENESERADDSNDTFTYLSKQYKDAYAYGNGHLVKRDGNYRETYVNDKNGDSQNFFYFLTFDKNQYLAIWKVTGLSSNIRTTPKISQLLTKDIRLGIEPNAVNNIYAFCRLSSEFSLNSSGKNVTQPMSLSLILQNNLIGSLTSLDLSINSASLYLTNFISIHGHQSDIKSIRINKDYPFMVTLGEKHNRNDKSHNYNFPFIWKFNDTDVYDPSILSNFFYQLDVELEAVDWLYSNSKLIGYSDQKFKIIKLIRSNAPVADLKPTDINFQFKNLLNSNVKDFRVLCGNEENGVHNYILSILFEHDFYLLHLNDMKISELLHLQEENDEFVDLCDSYISQLFHDAGALLCLIASKHKAYSIFLNKDILKVSSNSDSKTLKTVGPASTPPKSKPFSLLIPSAKKEEAQQTPKKTVEVAAYSTIFDTTNQEEEIRSLCYIHPAYYVIACDHTIYFCRRYSCSLNDVREFQKISVDYIPLQIRCNPHGMVSIVSEKKIELYHQIRSTSEFGKSNLHWEKFAQQETNSSSVVEWSLDGFLIYASNENIYSLTKYMDTYFYDESRMFATVHNSMASHSLSIQDMNVAILIPLAISGRTDLVLNMLDYLDQYYDNRRINIFYQNYVLNYNEESKKPFEKDVDALLDSLYTKAKMNSIITFSERENEEFIRFILNLKKLLQIQPESLDQRSIPAARAIALDETHSIPFDLINLAYISHDQVKLLDCVNFQNWESILNSGVFFWMKDLKFLIDKLVPFAISNFSTRRDVAIIILSMTHKFVVLKQLFKKAGDEARASFFGRNFNLPKEKKSAEKNGYSALSKHDFYTAAAMFVLSGNITVAIRILMQNTPDVALAYLLCRYKEDNNQSLNKIIDEFLEPRAKEANDDAAIDFFKKQKNPDYQYSLDERIRNEKAGNLVPTSNYFYDMRFVSCEVLTTTIEQKADLCLCFLLSGANFLNTIYLNHLGKYVFHKDEGPKETIHESQSTNFDFKFQTFTDESDNDTDETTEEISDEITVKEIDAFSFGGVMGTSYTSSFGDDFSYSDDDFDSDSESSSKETKPQANSGLSAQTSNRRFSVIKSITPNAKKPSLLQPQQQQQTNLPRLQPNPNLNDSSIPKMPPLLSNNNNNNNPKVHFPSSASNESFSSGGGGDNQLSPFPKANNITSPSNSLDKLPSGEDTKEPFMGQSQPLRLKTSFAPQTRDSSQQSPPANHIRRTSRIFSSNISTLMNPSMSNLANKYENYLIDENKTRQPILIKPNIHQSSSTTKLYTEVHSDGSDFSDDDINMNSKAQTFDLSVSGGVQQLQSQANWLLDIVVFNISRLRLEQFMNTQFSNEDNLISLIHTKIREASGNISQMMTHFNNYLIRSCKRRGIISRRLLLISNEKKQQFIQDVCHCITLLPDQLIATKLTKQQIAQICRTTQVLIDIINRNLIDGLDKSTMFLSVSAAILTSIYIIALYKHDVKIMNKLLHIDLTQSNPKDFVKTIKSFLGLDEDNSIKEFLKVSFIQPGKYPPNLKVNRWGKNYISFLSNDMKKNFINSKKSLNLTQYASSLIDFLIIDTLIKKIQDLKSNPLVQKAKKGFFKDNFNLLLLNFKKSYDIITQKFTYSTINFPSFIEFDSLSEICENFDDNLNEFTNYLFSLNNRSQSISKYSMNIIQKFSLNSNSNLSSIYSSLKLSSSNSSRNVPHKLSRIGSQNESNISTYDFSQINDNINSTHKILSLTKIASNFQLEDLRSIMNCNSSVYSICLDGDRSSIFIATDNGVKSNSLSKLRERNIELNSSEESKESNEGIFLHFNNNTEDLSNEFQENENENENENEKEKENEPKIEEEEEDTTEKAQNLNNADNLKADSIGSISQASSSMELPTDQPSTSQSGKSKKSKEKKKSMTAAPSKQPKSAAPAMKAKIQLMEETPTCALTSPSGNTFLVGYKNGKVDLFILKDPSQQLTNSSTELSDKSGEPSEPSRTDSEQSLKEKRKERRNSEKNDKSESTDSSDKKKKKRRRRSSDKGEKSDMSESTENTKDDEKRRKRRRSADKGEKSDMSESTENTKDDEKRRKKKRSADKEDKSESTESKSITDAEKARKSKSATKSESNENLKDSEKSKKSRSLEKSDSNEKLKDSEKSKKSKSLEKSDSNEKLKDSEKSKKSRSLEKSDSNEKLKDSEKSKKSKSLEKSDSNEKLKDSEKSKKSKSADKNDLKDGEKSKKSKSGTKNESADKAQSPPSPQPQQSQPQPQPKKSKINFDFNYYKVITINPPNNVPCTSLAFSSDSRLIAAAHKNIVSLWSLNTIETDPSTKEPLPLSAFNTIDTFSEECTHIQFLQGTALLVTAQAESSRFKGNLCFWDALLPNRSALVASLELKEQYGRVLSLTYSPSFSKIFAGTSRGLTLVIDTKKFCIINAIACFTKKAHEGVQSIAIDAQQLFFVTGSSSGNVKVFDAHDYTCLCEKEMVHTKKVLRSRGKLRDFAISAIAINEKMIYTCGYDGAVKSLHMNLTSS</sequence>
<keyword evidence="4" id="KW-1185">Reference proteome</keyword>
<dbReference type="Gene3D" id="2.130.10.10">
    <property type="entry name" value="YVTN repeat-like/Quinoprotein amine dehydrogenase"/>
    <property type="match status" value="2"/>
</dbReference>
<name>A0ABR2H4V3_9EUKA</name>
<dbReference type="InterPro" id="IPR015943">
    <property type="entry name" value="WD40/YVTN_repeat-like_dom_sf"/>
</dbReference>
<comment type="caution">
    <text evidence="3">The sequence shown here is derived from an EMBL/GenBank/DDBJ whole genome shotgun (WGS) entry which is preliminary data.</text>
</comment>
<feature type="compositionally biased region" description="Basic and acidic residues" evidence="1">
    <location>
        <begin position="2337"/>
        <end position="2357"/>
    </location>
</feature>
<accession>A0ABR2H4V3</accession>
<gene>
    <name evidence="3" type="ORF">M9Y10_027408</name>
</gene>
<feature type="compositionally biased region" description="Basic and acidic residues" evidence="1">
    <location>
        <begin position="2256"/>
        <end position="2298"/>
    </location>
</feature>
<dbReference type="InterPro" id="IPR022033">
    <property type="entry name" value="Rav1p_C"/>
</dbReference>
<feature type="compositionally biased region" description="Polar residues" evidence="1">
    <location>
        <begin position="2246"/>
        <end position="2255"/>
    </location>
</feature>
<dbReference type="SMART" id="SM00320">
    <property type="entry name" value="WD40"/>
    <property type="match status" value="6"/>
</dbReference>
<dbReference type="InterPro" id="IPR036322">
    <property type="entry name" value="WD40_repeat_dom_sf"/>
</dbReference>
<reference evidence="3 4" key="1">
    <citation type="submission" date="2024-04" db="EMBL/GenBank/DDBJ databases">
        <title>Tritrichomonas musculus Genome.</title>
        <authorList>
            <person name="Alves-Ferreira E."/>
            <person name="Grigg M."/>
            <person name="Lorenzi H."/>
            <person name="Galac M."/>
        </authorList>
    </citation>
    <scope>NUCLEOTIDE SEQUENCE [LARGE SCALE GENOMIC DNA]</scope>
    <source>
        <strain evidence="3 4">EAF2021</strain>
    </source>
</reference>
<feature type="compositionally biased region" description="Basic and acidic residues" evidence="1">
    <location>
        <begin position="2309"/>
        <end position="2329"/>
    </location>
</feature>
<feature type="compositionally biased region" description="Polar residues" evidence="1">
    <location>
        <begin position="1463"/>
        <end position="1472"/>
    </location>
</feature>
<feature type="region of interest" description="Disordered" evidence="1">
    <location>
        <begin position="2107"/>
        <end position="2209"/>
    </location>
</feature>
<feature type="compositionally biased region" description="Polar residues" evidence="1">
    <location>
        <begin position="1499"/>
        <end position="1511"/>
    </location>
</feature>
<feature type="compositionally biased region" description="Basic and acidic residues" evidence="1">
    <location>
        <begin position="2395"/>
        <end position="2507"/>
    </location>
</feature>
<feature type="compositionally biased region" description="Low complexity" evidence="1">
    <location>
        <begin position="2154"/>
        <end position="2164"/>
    </location>
</feature>
<feature type="region of interest" description="Disordered" evidence="1">
    <location>
        <begin position="143"/>
        <end position="162"/>
    </location>
</feature>
<evidence type="ECO:0000256" key="1">
    <source>
        <dbReference type="SAM" id="MobiDB-lite"/>
    </source>
</evidence>
<feature type="region of interest" description="Disordered" evidence="1">
    <location>
        <begin position="1345"/>
        <end position="1492"/>
    </location>
</feature>
<evidence type="ECO:0000313" key="4">
    <source>
        <dbReference type="Proteomes" id="UP001470230"/>
    </source>
</evidence>
<dbReference type="Pfam" id="PF12234">
    <property type="entry name" value="Rav1p_C"/>
    <property type="match status" value="1"/>
</dbReference>